<sequence>MVWRWVAPDLRPFAYAGIDAALAAGFARLSRGRWFPVPLFLLHVALIAYHLYAALIGAATFWASAFLNRAFELALAYVAGCAAYRIAHMARKDKGAPERARPP</sequence>
<feature type="transmembrane region" description="Helical" evidence="1">
    <location>
        <begin position="70"/>
        <end position="87"/>
    </location>
</feature>
<reference evidence="2 3" key="1">
    <citation type="submission" date="2017-07" db="EMBL/GenBank/DDBJ databases">
        <authorList>
            <person name="Sun Z.S."/>
            <person name="Albrecht U."/>
            <person name="Echele G."/>
            <person name="Lee C.C."/>
        </authorList>
    </citation>
    <scope>NUCLEOTIDE SEQUENCE [LARGE SCALE GENOMIC DNA]</scope>
    <source>
        <strain evidence="2 3">CGMCC 1.12710</strain>
    </source>
</reference>
<organism evidence="2 3">
    <name type="scientific">Amphiplicatus metriothermophilus</name>
    <dbReference type="NCBI Taxonomy" id="1519374"/>
    <lineage>
        <taxon>Bacteria</taxon>
        <taxon>Pseudomonadati</taxon>
        <taxon>Pseudomonadota</taxon>
        <taxon>Alphaproteobacteria</taxon>
        <taxon>Parvularculales</taxon>
        <taxon>Parvularculaceae</taxon>
        <taxon>Amphiplicatus</taxon>
    </lineage>
</organism>
<dbReference type="RefSeq" id="WP_089412632.1">
    <property type="nucleotide sequence ID" value="NZ_FZQA01000004.1"/>
</dbReference>
<dbReference type="Proteomes" id="UP000198346">
    <property type="component" value="Unassembled WGS sequence"/>
</dbReference>
<evidence type="ECO:0000313" key="2">
    <source>
        <dbReference type="EMBL" id="SNT74265.1"/>
    </source>
</evidence>
<dbReference type="AlphaFoldDB" id="A0A239PVI3"/>
<evidence type="ECO:0000256" key="1">
    <source>
        <dbReference type="SAM" id="Phobius"/>
    </source>
</evidence>
<feature type="transmembrane region" description="Helical" evidence="1">
    <location>
        <begin position="41"/>
        <end position="64"/>
    </location>
</feature>
<keyword evidence="1" id="KW-0812">Transmembrane</keyword>
<accession>A0A239PVI3</accession>
<feature type="transmembrane region" description="Helical" evidence="1">
    <location>
        <begin position="12"/>
        <end position="29"/>
    </location>
</feature>
<proteinExistence type="predicted"/>
<keyword evidence="1" id="KW-0472">Membrane</keyword>
<dbReference type="EMBL" id="FZQA01000004">
    <property type="protein sequence ID" value="SNT74265.1"/>
    <property type="molecule type" value="Genomic_DNA"/>
</dbReference>
<keyword evidence="3" id="KW-1185">Reference proteome</keyword>
<keyword evidence="1" id="KW-1133">Transmembrane helix</keyword>
<gene>
    <name evidence="2" type="ORF">SAMN06297382_2176</name>
</gene>
<protein>
    <submittedName>
        <fullName evidence="2">Uncharacterized protein</fullName>
    </submittedName>
</protein>
<evidence type="ECO:0000313" key="3">
    <source>
        <dbReference type="Proteomes" id="UP000198346"/>
    </source>
</evidence>
<name>A0A239PVI3_9PROT</name>